<dbReference type="EMBL" id="JAULSX010000015">
    <property type="protein sequence ID" value="KAK3484577.1"/>
    <property type="molecule type" value="Genomic_DNA"/>
</dbReference>
<gene>
    <name evidence="1" type="ORF">B0T23DRAFT_328183</name>
</gene>
<proteinExistence type="predicted"/>
<comment type="caution">
    <text evidence="1">The sequence shown here is derived from an EMBL/GenBank/DDBJ whole genome shotgun (WGS) entry which is preliminary data.</text>
</comment>
<protein>
    <submittedName>
        <fullName evidence="1">Uncharacterized protein</fullName>
    </submittedName>
</protein>
<dbReference type="AlphaFoldDB" id="A0AAJ0HY77"/>
<dbReference type="Proteomes" id="UP001285908">
    <property type="component" value="Unassembled WGS sequence"/>
</dbReference>
<reference evidence="1 2" key="1">
    <citation type="journal article" date="2023" name="Mol. Phylogenet. Evol.">
        <title>Genome-scale phylogeny and comparative genomics of the fungal order Sordariales.</title>
        <authorList>
            <person name="Hensen N."/>
            <person name="Bonometti L."/>
            <person name="Westerberg I."/>
            <person name="Brannstrom I.O."/>
            <person name="Guillou S."/>
            <person name="Cros-Aarteil S."/>
            <person name="Calhoun S."/>
            <person name="Haridas S."/>
            <person name="Kuo A."/>
            <person name="Mondo S."/>
            <person name="Pangilinan J."/>
            <person name="Riley R."/>
            <person name="LaButti K."/>
            <person name="Andreopoulos B."/>
            <person name="Lipzen A."/>
            <person name="Chen C."/>
            <person name="Yan M."/>
            <person name="Daum C."/>
            <person name="Ng V."/>
            <person name="Clum A."/>
            <person name="Steindorff A."/>
            <person name="Ohm R.A."/>
            <person name="Martin F."/>
            <person name="Silar P."/>
            <person name="Natvig D.O."/>
            <person name="Lalanne C."/>
            <person name="Gautier V."/>
            <person name="Ament-Velasquez S.L."/>
            <person name="Kruys A."/>
            <person name="Hutchinson M.I."/>
            <person name="Powell A.J."/>
            <person name="Barry K."/>
            <person name="Miller A.N."/>
            <person name="Grigoriev I.V."/>
            <person name="Debuchy R."/>
            <person name="Gladieux P."/>
            <person name="Hiltunen Thoren M."/>
            <person name="Johannesson H."/>
        </authorList>
    </citation>
    <scope>NUCLEOTIDE SEQUENCE [LARGE SCALE GENOMIC DNA]</scope>
    <source>
        <strain evidence="1 2">FGSC 10403</strain>
    </source>
</reference>
<dbReference type="GeneID" id="87873289"/>
<keyword evidence="2" id="KW-1185">Reference proteome</keyword>
<evidence type="ECO:0000313" key="1">
    <source>
        <dbReference type="EMBL" id="KAK3484577.1"/>
    </source>
</evidence>
<feature type="non-terminal residue" evidence="1">
    <location>
        <position position="1"/>
    </location>
</feature>
<accession>A0AAJ0HY77</accession>
<organism evidence="1 2">
    <name type="scientific">Neurospora hispaniola</name>
    <dbReference type="NCBI Taxonomy" id="588809"/>
    <lineage>
        <taxon>Eukaryota</taxon>
        <taxon>Fungi</taxon>
        <taxon>Dikarya</taxon>
        <taxon>Ascomycota</taxon>
        <taxon>Pezizomycotina</taxon>
        <taxon>Sordariomycetes</taxon>
        <taxon>Sordariomycetidae</taxon>
        <taxon>Sordariales</taxon>
        <taxon>Sordariaceae</taxon>
        <taxon>Neurospora</taxon>
    </lineage>
</organism>
<name>A0AAJ0HY77_9PEZI</name>
<evidence type="ECO:0000313" key="2">
    <source>
        <dbReference type="Proteomes" id="UP001285908"/>
    </source>
</evidence>
<dbReference type="RefSeq" id="XP_062687704.1">
    <property type="nucleotide sequence ID" value="XM_062835667.1"/>
</dbReference>
<sequence length="68" mass="7865">NKEIIKIKAITDRIFINFRNKIIRIPTIIVRNTTTFLNNLIKIINASLNIIKITASNKPIPKPIRTVR</sequence>